<sequence>MSTSSVKNGELTMGRIFLNESEIRTLTGRVRYTAQIRALIGMGVEHVVRPDGKPIVLRSHVEAASAYPKGRTRRAPWSFDPASVR</sequence>
<feature type="domain" description="DUF4224" evidence="1">
    <location>
        <begin position="17"/>
        <end position="61"/>
    </location>
</feature>
<accession>A0A451ACY4</accession>
<dbReference type="EMBL" id="CAADFX010000230">
    <property type="protein sequence ID" value="VFK63881.1"/>
    <property type="molecule type" value="Genomic_DNA"/>
</dbReference>
<dbReference type="InterPro" id="IPR025319">
    <property type="entry name" value="DUF4224"/>
</dbReference>
<protein>
    <recommendedName>
        <fullName evidence="1">DUF4224 domain-containing protein</fullName>
    </recommendedName>
</protein>
<dbReference type="AlphaFoldDB" id="A0A451ACY4"/>
<gene>
    <name evidence="2" type="ORF">BECKTUN1418D_GA0071000_12305</name>
</gene>
<evidence type="ECO:0000259" key="1">
    <source>
        <dbReference type="Pfam" id="PF13986"/>
    </source>
</evidence>
<evidence type="ECO:0000313" key="2">
    <source>
        <dbReference type="EMBL" id="VFK63881.1"/>
    </source>
</evidence>
<name>A0A451ACY4_9GAMM</name>
<reference evidence="2" key="1">
    <citation type="submission" date="2019-02" db="EMBL/GenBank/DDBJ databases">
        <authorList>
            <person name="Gruber-Vodicka R. H."/>
            <person name="Seah K. B. B."/>
        </authorList>
    </citation>
    <scope>NUCLEOTIDE SEQUENCE</scope>
    <source>
        <strain evidence="2">BECK_BY1</strain>
    </source>
</reference>
<proteinExistence type="predicted"/>
<dbReference type="Pfam" id="PF13986">
    <property type="entry name" value="DUF4224"/>
    <property type="match status" value="1"/>
</dbReference>
<organism evidence="2">
    <name type="scientific">Candidatus Kentrum sp. TUN</name>
    <dbReference type="NCBI Taxonomy" id="2126343"/>
    <lineage>
        <taxon>Bacteria</taxon>
        <taxon>Pseudomonadati</taxon>
        <taxon>Pseudomonadota</taxon>
        <taxon>Gammaproteobacteria</taxon>
        <taxon>Candidatus Kentrum</taxon>
    </lineage>
</organism>